<dbReference type="PANTHER" id="PTHR30451">
    <property type="entry name" value="OUTER MEMBRANE USHER PROTEIN"/>
    <property type="match status" value="1"/>
</dbReference>
<dbReference type="RefSeq" id="WP_156642075.1">
    <property type="nucleotide sequence ID" value="NZ_WOXT01000003.1"/>
</dbReference>
<gene>
    <name evidence="2" type="ORF">GN331_10960</name>
</gene>
<dbReference type="GO" id="GO:0009279">
    <property type="term" value="C:cell outer membrane"/>
    <property type="evidence" value="ECO:0007669"/>
    <property type="project" value="TreeGrafter"/>
</dbReference>
<evidence type="ECO:0000313" key="3">
    <source>
        <dbReference type="Proteomes" id="UP000479692"/>
    </source>
</evidence>
<dbReference type="Pfam" id="PF00577">
    <property type="entry name" value="Usher"/>
    <property type="match status" value="1"/>
</dbReference>
<evidence type="ECO:0000256" key="1">
    <source>
        <dbReference type="SAM" id="SignalP"/>
    </source>
</evidence>
<dbReference type="InterPro" id="IPR000015">
    <property type="entry name" value="Fimb_usher"/>
</dbReference>
<feature type="signal peptide" evidence="1">
    <location>
        <begin position="1"/>
        <end position="26"/>
    </location>
</feature>
<dbReference type="GO" id="GO:0015473">
    <property type="term" value="F:fimbrial usher porin activity"/>
    <property type="evidence" value="ECO:0007669"/>
    <property type="project" value="InterPro"/>
</dbReference>
<feature type="chain" id="PRO_5028807006" evidence="1">
    <location>
        <begin position="27"/>
        <end position="769"/>
    </location>
</feature>
<reference evidence="2 3" key="1">
    <citation type="submission" date="2019-12" db="EMBL/GenBank/DDBJ databases">
        <authorList>
            <person name="Xu J."/>
        </authorList>
    </citation>
    <scope>NUCLEOTIDE SEQUENCE [LARGE SCALE GENOMIC DNA]</scope>
    <source>
        <strain evidence="2 3">HX-5-24</strain>
    </source>
</reference>
<sequence length="769" mass="83042">MRALNVRRGALASALLLALVLPVAHAAPGDETMLLDVCINDRCIGVAPVIARGDDVLVDTAALQAAALDTTGVVPEFVGERSFVSLRQLNHGSTYKIDRELLRLDLTLRADRLPRQRVAMATQQQSEVGLQPWSAFVNYATSVNQDGDGELFLDGALGRGNAALRTAAQWDPYFGWRRGLSRFEYDQPTVTRRWTVGDQFAVARDPLGGGRLLGGFGVERAFDTDPYLVTFPQPYFSGLLESPGTVEVFSNGTLIGRRELGAGPFTLEQLGVQPGRNDVRVIVRDPFGNRSELATQTYYGGSPRLLATGLSEYAVRLGAPRTGGGLGGDYEDQLAYQAWYRRGLADWFTLGGRVEGDEFVRNGGLDAAVRTPLGEFAFAVAGSDRDVLGRGNAHAINYSFNMAIWSIGLGSRRASADYRTMSDPLDDVFGALRIDDYASVSISPYGGMSLQFNAGRQQRQFRPMERTWGITGSLRAWDRGALFLSAQRRESDLFEDTTIQLSLNIAFDRDSVNVTARQRDDGARTTHGYSVDAHRSRPTDTGWGYLASVQDDGDIETGYGQVEYQNAWARFAVEGESLEGNTRGRALMTGSLVGIGGRVFATPPVENGFALVRAPGLADVPILRENQTIGRTDKHGDLLVREMLPFHANRVEIDESQVPAAWSIDAPSRQVMVARNTGSVVVLQSSALHAITGRFRYTGGAAGDVVTIGSDAASVLGSEGLFYLENVSPGAQPVRIDTGNGAVQCTLDVPTEAKPGIIDLGEVACGGTQ</sequence>
<organism evidence="2 3">
    <name type="scientific">Noviluteimonas gilva</name>
    <dbReference type="NCBI Taxonomy" id="2682097"/>
    <lineage>
        <taxon>Bacteria</taxon>
        <taxon>Pseudomonadati</taxon>
        <taxon>Pseudomonadota</taxon>
        <taxon>Gammaproteobacteria</taxon>
        <taxon>Lysobacterales</taxon>
        <taxon>Lysobacteraceae</taxon>
        <taxon>Noviluteimonas</taxon>
    </lineage>
</organism>
<evidence type="ECO:0000313" key="2">
    <source>
        <dbReference type="EMBL" id="MUV14723.1"/>
    </source>
</evidence>
<comment type="caution">
    <text evidence="2">The sequence shown here is derived from an EMBL/GenBank/DDBJ whole genome shotgun (WGS) entry which is preliminary data.</text>
</comment>
<keyword evidence="3" id="KW-1185">Reference proteome</keyword>
<dbReference type="EMBL" id="WOXT01000003">
    <property type="protein sequence ID" value="MUV14723.1"/>
    <property type="molecule type" value="Genomic_DNA"/>
</dbReference>
<dbReference type="AlphaFoldDB" id="A0A7C9LP49"/>
<dbReference type="PANTHER" id="PTHR30451:SF5">
    <property type="entry name" value="SLR0019 PROTEIN"/>
    <property type="match status" value="1"/>
</dbReference>
<proteinExistence type="predicted"/>
<protein>
    <submittedName>
        <fullName evidence="2">Fimbria/pilus outer membrane usher protein</fullName>
    </submittedName>
</protein>
<accession>A0A7C9LP49</accession>
<name>A0A7C9LP49_9GAMM</name>
<dbReference type="Proteomes" id="UP000479692">
    <property type="component" value="Unassembled WGS sequence"/>
</dbReference>
<dbReference type="GO" id="GO:0009297">
    <property type="term" value="P:pilus assembly"/>
    <property type="evidence" value="ECO:0007669"/>
    <property type="project" value="InterPro"/>
</dbReference>
<keyword evidence="1" id="KW-0732">Signal</keyword>
<dbReference type="Gene3D" id="2.60.40.3110">
    <property type="match status" value="1"/>
</dbReference>
<dbReference type="Gene3D" id="2.60.40.2610">
    <property type="entry name" value="Outer membrane usher protein FimD, plug domain"/>
    <property type="match status" value="1"/>
</dbReference>
<dbReference type="InterPro" id="IPR042186">
    <property type="entry name" value="FimD_plug_dom"/>
</dbReference>